<accession>A0A6M3L0F8</accession>
<evidence type="ECO:0000313" key="2">
    <source>
        <dbReference type="EMBL" id="QJA97369.1"/>
    </source>
</evidence>
<reference evidence="1" key="1">
    <citation type="submission" date="2020-03" db="EMBL/GenBank/DDBJ databases">
        <title>The deep terrestrial virosphere.</title>
        <authorList>
            <person name="Holmfeldt K."/>
            <person name="Nilsson E."/>
            <person name="Simone D."/>
            <person name="Lopez-Fernandez M."/>
            <person name="Wu X."/>
            <person name="de Brujin I."/>
            <person name="Lundin D."/>
            <person name="Andersson A."/>
            <person name="Bertilsson S."/>
            <person name="Dopson M."/>
        </authorList>
    </citation>
    <scope>NUCLEOTIDE SEQUENCE</scope>
    <source>
        <strain evidence="1">MM415B02848</strain>
        <strain evidence="2">MM415B06311</strain>
    </source>
</reference>
<dbReference type="AlphaFoldDB" id="A0A6M3L0F8"/>
<gene>
    <name evidence="1" type="ORF">MM415B02848_0013</name>
    <name evidence="2" type="ORF">MM415B06311_0010</name>
</gene>
<sequence length="337" mass="38829">MIDITKMTLEHADNVHAGNMETVNRIRGIYPDVDWPNFGQKDVLYMKSRYRTEQAMSFIDMVKKAEDKDAVRLVKAYMENLPHMVTAEGHKVNLDTTTDTVFATASPLYTPIFHEEVMDAVHRVLEREEMASFGAPEINTTMLSDGGKCVIKVRFPEVEYDIRNGKGKPDMVNPEIHFKNSYDLGWKFSMSFGAYRLICTNGLTIGKEFTRYVKRHMPNLSIELMAGSLVKGMQAFAQETVVWKKWTERTLKTVEYDNIWDALPFSDKRREAIEGIAEEHSRKLLPESIANGSLSMWQFYNTVEQYLTHNVESEMVRIDASQKTADVFHSKTWEARD</sequence>
<evidence type="ECO:0000313" key="1">
    <source>
        <dbReference type="EMBL" id="QJA88013.1"/>
    </source>
</evidence>
<name>A0A6M3L0F8_9ZZZZ</name>
<proteinExistence type="predicted"/>
<organism evidence="1">
    <name type="scientific">viral metagenome</name>
    <dbReference type="NCBI Taxonomy" id="1070528"/>
    <lineage>
        <taxon>unclassified sequences</taxon>
        <taxon>metagenomes</taxon>
        <taxon>organismal metagenomes</taxon>
    </lineage>
</organism>
<dbReference type="InterPro" id="IPR026325">
    <property type="entry name" value="DUF932"/>
</dbReference>
<evidence type="ECO:0008006" key="3">
    <source>
        <dbReference type="Google" id="ProtNLM"/>
    </source>
</evidence>
<dbReference type="Pfam" id="PF06067">
    <property type="entry name" value="DUF932"/>
    <property type="match status" value="1"/>
</dbReference>
<dbReference type="EMBL" id="MT143487">
    <property type="protein sequence ID" value="QJA97369.1"/>
    <property type="molecule type" value="Genomic_DNA"/>
</dbReference>
<protein>
    <recommendedName>
        <fullName evidence="3">DUF932 domain-containing protein</fullName>
    </recommendedName>
</protein>
<dbReference type="EMBL" id="MT142747">
    <property type="protein sequence ID" value="QJA88013.1"/>
    <property type="molecule type" value="Genomic_DNA"/>
</dbReference>